<dbReference type="Gene3D" id="6.10.140.1990">
    <property type="match status" value="1"/>
</dbReference>
<evidence type="ECO:0000259" key="5">
    <source>
        <dbReference type="Pfam" id="PF25973"/>
    </source>
</evidence>
<evidence type="ECO:0000259" key="3">
    <source>
        <dbReference type="Pfam" id="PF25893"/>
    </source>
</evidence>
<evidence type="ECO:0000259" key="4">
    <source>
        <dbReference type="Pfam" id="PF25954"/>
    </source>
</evidence>
<dbReference type="Pfam" id="PF25989">
    <property type="entry name" value="YknX_C"/>
    <property type="match status" value="1"/>
</dbReference>
<reference evidence="7 8" key="1">
    <citation type="submission" date="2021-07" db="EMBL/GenBank/DDBJ databases">
        <title>Flavobacterium WSW3-B6 sp.nov, isolated from seaweed.</title>
        <authorList>
            <person name="Muhammad N."/>
            <person name="Ho H."/>
            <person name="Lee Y.-J."/>
            <person name="Nguyen T."/>
            <person name="Ho J."/>
            <person name="Kim S.-G."/>
        </authorList>
    </citation>
    <scope>NUCLEOTIDE SEQUENCE [LARGE SCALE GENOMIC DNA]</scope>
    <source>
        <strain evidence="7 8">WSW3-B6</strain>
    </source>
</reference>
<dbReference type="InterPro" id="IPR006143">
    <property type="entry name" value="RND_pump_MFP"/>
</dbReference>
<dbReference type="PANTHER" id="PTHR30469">
    <property type="entry name" value="MULTIDRUG RESISTANCE PROTEIN MDTA"/>
    <property type="match status" value="1"/>
</dbReference>
<dbReference type="Pfam" id="PF25893">
    <property type="entry name" value="HH_CzcB"/>
    <property type="match status" value="1"/>
</dbReference>
<dbReference type="Gene3D" id="2.40.420.20">
    <property type="match status" value="1"/>
</dbReference>
<keyword evidence="8" id="KW-1185">Reference proteome</keyword>
<dbReference type="Gene3D" id="2.40.50.100">
    <property type="match status" value="1"/>
</dbReference>
<dbReference type="Proteomes" id="UP000825381">
    <property type="component" value="Chromosome"/>
</dbReference>
<comment type="similarity">
    <text evidence="1">Belongs to the membrane fusion protein (MFP) (TC 8.A.1) family.</text>
</comment>
<feature type="domain" description="CzcB-like barrel-sandwich hybrid" evidence="5">
    <location>
        <begin position="101"/>
        <end position="224"/>
    </location>
</feature>
<organism evidence="7 8">
    <name type="scientific">Flavobacterium litorale</name>
    <dbReference type="NCBI Taxonomy" id="2856519"/>
    <lineage>
        <taxon>Bacteria</taxon>
        <taxon>Pseudomonadati</taxon>
        <taxon>Bacteroidota</taxon>
        <taxon>Flavobacteriia</taxon>
        <taxon>Flavobacteriales</taxon>
        <taxon>Flavobacteriaceae</taxon>
        <taxon>Flavobacterium</taxon>
    </lineage>
</organism>
<dbReference type="Pfam" id="PF25954">
    <property type="entry name" value="Beta-barrel_RND_2"/>
    <property type="match status" value="1"/>
</dbReference>
<proteinExistence type="inferred from homology"/>
<dbReference type="InterPro" id="IPR058648">
    <property type="entry name" value="HH_CzcB-like"/>
</dbReference>
<dbReference type="Gene3D" id="2.40.30.170">
    <property type="match status" value="1"/>
</dbReference>
<dbReference type="PANTHER" id="PTHR30469:SF38">
    <property type="entry name" value="HLYD FAMILY SECRETION PROTEIN"/>
    <property type="match status" value="1"/>
</dbReference>
<dbReference type="InterPro" id="IPR058647">
    <property type="entry name" value="BSH_CzcB-like"/>
</dbReference>
<evidence type="ECO:0000259" key="6">
    <source>
        <dbReference type="Pfam" id="PF25989"/>
    </source>
</evidence>
<dbReference type="InterPro" id="IPR030190">
    <property type="entry name" value="MacA_alpha-hairpin_sf"/>
</dbReference>
<sequence length="385" mass="42339">MKNIVYITALSLLLISCGGNEKVNVDEAIESKDLEKMKESRKIVHTEYEKLAADLARLDEAIEEIDPNKKLLLVESMIVKDTAFTHYIEIQGNIDTKQNIIIYPEMSGILNQLNVKAGQKVTKGQVLATIDDGGLSSQVAQAQAQLSLAQTTFDRQKRLWDQKIGSEIQYLEAETNLASQQKVVAQLQSQLAKTTVRAPFSGTIDEVMTERGKVVGLGEDLFRIVSLNDMYVSANIPESYTEQVKLGASVEVFISSLGKTYNGKVRQISNFINPSNRSFGIEVAVPNPEKLLRPNQVAILKIEDYTSEDALLVPENIIQQRSNGRLVVYTVAGSKDEVIAKENEVKTGYTSGAYVEIKSGLKKGDKVITGGANAVEDGTEIKVIK</sequence>
<gene>
    <name evidence="7" type="ORF">K1I41_05060</name>
</gene>
<evidence type="ECO:0000256" key="1">
    <source>
        <dbReference type="ARBA" id="ARBA00009477"/>
    </source>
</evidence>
<dbReference type="InterPro" id="IPR058637">
    <property type="entry name" value="YknX-like_C"/>
</dbReference>
<keyword evidence="2" id="KW-0175">Coiled coil</keyword>
<name>A0ABX8V8U5_9FLAO</name>
<dbReference type="PROSITE" id="PS51257">
    <property type="entry name" value="PROKAR_LIPOPROTEIN"/>
    <property type="match status" value="1"/>
</dbReference>
<evidence type="ECO:0000256" key="2">
    <source>
        <dbReference type="ARBA" id="ARBA00023054"/>
    </source>
</evidence>
<feature type="domain" description="YknX-like C-terminal permuted SH3-like" evidence="6">
    <location>
        <begin position="313"/>
        <end position="383"/>
    </location>
</feature>
<dbReference type="EMBL" id="CP080429">
    <property type="protein sequence ID" value="QYJ69262.1"/>
    <property type="molecule type" value="Genomic_DNA"/>
</dbReference>
<feature type="domain" description="CzcB-like alpha-helical hairpin" evidence="3">
    <location>
        <begin position="135"/>
        <end position="192"/>
    </location>
</feature>
<dbReference type="RefSeq" id="WP_220641597.1">
    <property type="nucleotide sequence ID" value="NZ_CP080429.1"/>
</dbReference>
<dbReference type="InterPro" id="IPR058792">
    <property type="entry name" value="Beta-barrel_RND_2"/>
</dbReference>
<evidence type="ECO:0000313" key="8">
    <source>
        <dbReference type="Proteomes" id="UP000825381"/>
    </source>
</evidence>
<feature type="domain" description="CusB-like beta-barrel" evidence="4">
    <location>
        <begin position="232"/>
        <end position="303"/>
    </location>
</feature>
<dbReference type="SUPFAM" id="SSF111369">
    <property type="entry name" value="HlyD-like secretion proteins"/>
    <property type="match status" value="1"/>
</dbReference>
<accession>A0ABX8V8U5</accession>
<protein>
    <submittedName>
        <fullName evidence="7">Efflux RND transporter periplasmic adaptor subunit</fullName>
    </submittedName>
</protein>
<dbReference type="Pfam" id="PF25973">
    <property type="entry name" value="BSH_CzcB"/>
    <property type="match status" value="1"/>
</dbReference>
<evidence type="ECO:0000313" key="7">
    <source>
        <dbReference type="EMBL" id="QYJ69262.1"/>
    </source>
</evidence>
<dbReference type="NCBIfam" id="TIGR01730">
    <property type="entry name" value="RND_mfp"/>
    <property type="match status" value="1"/>
</dbReference>